<gene>
    <name evidence="3" type="ORF">AB835_13180</name>
</gene>
<evidence type="ECO:0000259" key="1">
    <source>
        <dbReference type="Pfam" id="PF01890"/>
    </source>
</evidence>
<dbReference type="Gene3D" id="3.30.420.180">
    <property type="entry name" value="CobE/GbiG C-terminal domain"/>
    <property type="match status" value="1"/>
</dbReference>
<dbReference type="SUPFAM" id="SSF159672">
    <property type="entry name" value="CbiG N-terminal domain-like"/>
    <property type="match status" value="1"/>
</dbReference>
<feature type="domain" description="Cobalamin synthesis G N-terminal" evidence="2">
    <location>
        <begin position="42"/>
        <end position="119"/>
    </location>
</feature>
<name>A0A1D2QM31_9GAMM</name>
<evidence type="ECO:0000313" key="3">
    <source>
        <dbReference type="EMBL" id="ODS22630.1"/>
    </source>
</evidence>
<dbReference type="Proteomes" id="UP000242502">
    <property type="component" value="Unassembled WGS sequence"/>
</dbReference>
<accession>A0A1D2QM31</accession>
<dbReference type="PANTHER" id="PTHR37477">
    <property type="entry name" value="COBALT-PRECORRIN-5A HYDROLASE"/>
    <property type="match status" value="1"/>
</dbReference>
<comment type="caution">
    <text evidence="3">The sequence shown here is derived from an EMBL/GenBank/DDBJ whole genome shotgun (WGS) entry which is preliminary data.</text>
</comment>
<dbReference type="EMBL" id="MDLC01000062">
    <property type="protein sequence ID" value="ODS22630.1"/>
    <property type="molecule type" value="Genomic_DNA"/>
</dbReference>
<organism evidence="3 4">
    <name type="scientific">Candidatus Endobugula sertula</name>
    <name type="common">Bugula neritina bacterial symbiont</name>
    <dbReference type="NCBI Taxonomy" id="62101"/>
    <lineage>
        <taxon>Bacteria</taxon>
        <taxon>Pseudomonadati</taxon>
        <taxon>Pseudomonadota</taxon>
        <taxon>Gammaproteobacteria</taxon>
        <taxon>Cellvibrionales</taxon>
        <taxon>Cellvibrionaceae</taxon>
        <taxon>Candidatus Endobugula</taxon>
    </lineage>
</organism>
<dbReference type="PANTHER" id="PTHR37477:SF1">
    <property type="entry name" value="COBALT-PRECORRIN-5A HYDROLASE"/>
    <property type="match status" value="1"/>
</dbReference>
<reference evidence="3 4" key="1">
    <citation type="journal article" date="2016" name="Appl. Environ. Microbiol.">
        <title>Lack of Overt Genome Reduction in the Bryostatin-Producing Bryozoan Symbiont "Candidatus Endobugula sertula".</title>
        <authorList>
            <person name="Miller I.J."/>
            <person name="Vanee N."/>
            <person name="Fong S.S."/>
            <person name="Lim-Fong G.E."/>
            <person name="Kwan J.C."/>
        </authorList>
    </citation>
    <scope>NUCLEOTIDE SEQUENCE [LARGE SCALE GENOMIC DNA]</scope>
    <source>
        <strain evidence="3">AB1-4</strain>
    </source>
</reference>
<dbReference type="STRING" id="62101.AB835_13180"/>
<dbReference type="InterPro" id="IPR038029">
    <property type="entry name" value="GbiG_N_sf"/>
</dbReference>
<dbReference type="InterPro" id="IPR002750">
    <property type="entry name" value="CobE/GbiG_C"/>
</dbReference>
<dbReference type="InterPro" id="IPR021744">
    <property type="entry name" value="CbiG_N"/>
</dbReference>
<dbReference type="SUPFAM" id="SSF159664">
    <property type="entry name" value="CobE/GbiG C-terminal domain-like"/>
    <property type="match status" value="1"/>
</dbReference>
<dbReference type="Gene3D" id="3.40.50.11220">
    <property type="match status" value="1"/>
</dbReference>
<dbReference type="InterPro" id="IPR036518">
    <property type="entry name" value="CobE/GbiG_C_sf"/>
</dbReference>
<dbReference type="Pfam" id="PF11760">
    <property type="entry name" value="CbiG_N"/>
    <property type="match status" value="1"/>
</dbReference>
<evidence type="ECO:0000313" key="4">
    <source>
        <dbReference type="Proteomes" id="UP000242502"/>
    </source>
</evidence>
<proteinExistence type="predicted"/>
<dbReference type="GO" id="GO:0009236">
    <property type="term" value="P:cobalamin biosynthetic process"/>
    <property type="evidence" value="ECO:0007669"/>
    <property type="project" value="InterPro"/>
</dbReference>
<protein>
    <submittedName>
        <fullName evidence="3">Cobalamin biosynthesis protein CbiG</fullName>
    </submittedName>
</protein>
<dbReference type="Pfam" id="PF01890">
    <property type="entry name" value="CbiG_C"/>
    <property type="match status" value="1"/>
</dbReference>
<sequence length="259" mass="28471">MDKKRIRIISLTEYGQRLGQRLQQLLVNSEHWFKPKPFAEKLQHAFSAGDALVFIGATGIIIRTLAPVLDNKYNDPPVLVLDEAGHYVIPLLSGHQGGANHWASEIASFIRAQLIITTAQPYLSPVYTIGMGCARHCSANVLQELILVALQQAALSIEQIHSMNSIDIKADEKGLLNCANALHLPYQTYSKHQLMTVESLLSTKSEYVLNTVGVYGVAESAALFSAQQATQAEAELILCKIKNKQATCAIARSFTMIQK</sequence>
<evidence type="ECO:0000259" key="2">
    <source>
        <dbReference type="Pfam" id="PF11760"/>
    </source>
</evidence>
<dbReference type="AlphaFoldDB" id="A0A1D2QM31"/>
<dbReference type="InterPro" id="IPR052553">
    <property type="entry name" value="CbiG_hydrolase"/>
</dbReference>
<feature type="domain" description="CobE/GbiG C-terminal" evidence="1">
    <location>
        <begin position="128"/>
        <end position="251"/>
    </location>
</feature>